<dbReference type="EMBL" id="CP089291">
    <property type="protein sequence ID" value="UOF90893.1"/>
    <property type="molecule type" value="Genomic_DNA"/>
</dbReference>
<reference evidence="1" key="1">
    <citation type="submission" date="2021-12" db="EMBL/GenBank/DDBJ databases">
        <title>Alicyclobacillaceae gen. nov., sp. nov., isolated from chalcocite enrichment system.</title>
        <authorList>
            <person name="Jiang Z."/>
        </authorList>
    </citation>
    <scope>NUCLEOTIDE SEQUENCE</scope>
    <source>
        <strain evidence="1">MYW30-H2</strain>
    </source>
</reference>
<dbReference type="Proteomes" id="UP000830167">
    <property type="component" value="Chromosome"/>
</dbReference>
<dbReference type="RefSeq" id="WP_347437588.1">
    <property type="nucleotide sequence ID" value="NZ_CP089291.1"/>
</dbReference>
<protein>
    <submittedName>
        <fullName evidence="1">Uncharacterized protein</fullName>
    </submittedName>
</protein>
<dbReference type="Pfam" id="PF21835">
    <property type="entry name" value="YIEGIA_cap"/>
    <property type="match status" value="1"/>
</dbReference>
<evidence type="ECO:0000313" key="2">
    <source>
        <dbReference type="Proteomes" id="UP000830167"/>
    </source>
</evidence>
<proteinExistence type="predicted"/>
<sequence length="66" mass="7244">MSGINIYAIIATEAHDINIVNPGNSVLIRAKNEEEQQVIMREIALAVMGDVVKLSNGMYMIITAVR</sequence>
<dbReference type="InterPro" id="IPR054055">
    <property type="entry name" value="YpzH"/>
</dbReference>
<organism evidence="1 2">
    <name type="scientific">Fodinisporobacter ferrooxydans</name>
    <dbReference type="NCBI Taxonomy" id="2901836"/>
    <lineage>
        <taxon>Bacteria</taxon>
        <taxon>Bacillati</taxon>
        <taxon>Bacillota</taxon>
        <taxon>Bacilli</taxon>
        <taxon>Bacillales</taxon>
        <taxon>Alicyclobacillaceae</taxon>
        <taxon>Fodinisporobacter</taxon>
    </lineage>
</organism>
<evidence type="ECO:0000313" key="1">
    <source>
        <dbReference type="EMBL" id="UOF90893.1"/>
    </source>
</evidence>
<gene>
    <name evidence="1" type="ORF">LSG31_00985</name>
</gene>
<keyword evidence="2" id="KW-1185">Reference proteome</keyword>
<name>A0ABY4CKF9_9BACL</name>
<accession>A0ABY4CKF9</accession>